<accession>A0A9J6PJS1</accession>
<keyword evidence="3" id="KW-1185">Reference proteome</keyword>
<dbReference type="AlphaFoldDB" id="A0A9J6PJS1"/>
<feature type="transmembrane region" description="Helical" evidence="1">
    <location>
        <begin position="6"/>
        <end position="23"/>
    </location>
</feature>
<keyword evidence="1" id="KW-0472">Membrane</keyword>
<gene>
    <name evidence="2" type="ORF">N5923_08950</name>
</gene>
<dbReference type="EMBL" id="JAODIM010000039">
    <property type="protein sequence ID" value="MCU5777618.1"/>
    <property type="molecule type" value="Genomic_DNA"/>
</dbReference>
<dbReference type="Proteomes" id="UP001064262">
    <property type="component" value="Unassembled WGS sequence"/>
</dbReference>
<name>A0A9J6PJS1_9GAMM</name>
<proteinExistence type="predicted"/>
<evidence type="ECO:0000256" key="1">
    <source>
        <dbReference type="SAM" id="Phobius"/>
    </source>
</evidence>
<evidence type="ECO:0000313" key="2">
    <source>
        <dbReference type="EMBL" id="MCU5777618.1"/>
    </source>
</evidence>
<keyword evidence="1" id="KW-0812">Transmembrane</keyword>
<keyword evidence="1" id="KW-1133">Transmembrane helix</keyword>
<dbReference type="RefSeq" id="WP_267141144.1">
    <property type="nucleotide sequence ID" value="NZ_JAODIL010000053.1"/>
</dbReference>
<organism evidence="2 3">
    <name type="scientific">Winslowiella arboricola</name>
    <dbReference type="NCBI Taxonomy" id="2978220"/>
    <lineage>
        <taxon>Bacteria</taxon>
        <taxon>Pseudomonadati</taxon>
        <taxon>Pseudomonadota</taxon>
        <taxon>Gammaproteobacteria</taxon>
        <taxon>Enterobacterales</taxon>
        <taxon>Erwiniaceae</taxon>
        <taxon>Winslowiella</taxon>
    </lineage>
</organism>
<protein>
    <submittedName>
        <fullName evidence="2">Uncharacterized protein</fullName>
    </submittedName>
</protein>
<evidence type="ECO:0000313" key="3">
    <source>
        <dbReference type="Proteomes" id="UP001064262"/>
    </source>
</evidence>
<comment type="caution">
    <text evidence="2">The sequence shown here is derived from an EMBL/GenBank/DDBJ whole genome shotgun (WGS) entry which is preliminary data.</text>
</comment>
<sequence length="128" mass="14457">MSLANILNVALTFFIIAACYYFANKIIKGNQRREKHLMENGISIIITILSMKQTGLFLNNNPVIEMNLKAENIDKNESWLIEKHNETALVIALNDYQVGNVYHAKVGNNKNDIVFIKDESGKPVPILP</sequence>
<reference evidence="2" key="1">
    <citation type="submission" date="2022-09" db="EMBL/GenBank/DDBJ databases">
        <title>Winslowiella arboricola sp. nov., isolated from bleeding cankers on broadleaf hosts.</title>
        <authorList>
            <person name="Brady C."/>
            <person name="Kaur S."/>
            <person name="Crampton B."/>
            <person name="Maddock D."/>
            <person name="Arnold D."/>
            <person name="Denman S."/>
        </authorList>
    </citation>
    <scope>NUCLEOTIDE SEQUENCE</scope>
    <source>
        <strain evidence="2">BAC 15a-03b</strain>
    </source>
</reference>